<feature type="domain" description="RNase III" evidence="1">
    <location>
        <begin position="105"/>
        <end position="243"/>
    </location>
</feature>
<keyword evidence="3" id="KW-1185">Reference proteome</keyword>
<evidence type="ECO:0000313" key="3">
    <source>
        <dbReference type="Proteomes" id="UP000002866"/>
    </source>
</evidence>
<dbReference type="SMART" id="SM00535">
    <property type="entry name" value="RIBOc"/>
    <property type="match status" value="1"/>
</dbReference>
<dbReference type="OrthoDB" id="2281895at2759"/>
<gene>
    <name evidence="2" type="primary">TBLA0B10040</name>
    <name evidence="2" type="ORF">TBLA_0B10040</name>
</gene>
<organism evidence="2 3">
    <name type="scientific">Henningerozyma blattae (strain ATCC 34711 / CBS 6284 / DSM 70876 / NBRC 10599 / NRRL Y-10934 / UCD 77-7)</name>
    <name type="common">Yeast</name>
    <name type="synonym">Tetrapisispora blattae</name>
    <dbReference type="NCBI Taxonomy" id="1071380"/>
    <lineage>
        <taxon>Eukaryota</taxon>
        <taxon>Fungi</taxon>
        <taxon>Dikarya</taxon>
        <taxon>Ascomycota</taxon>
        <taxon>Saccharomycotina</taxon>
        <taxon>Saccharomycetes</taxon>
        <taxon>Saccharomycetales</taxon>
        <taxon>Saccharomycetaceae</taxon>
        <taxon>Henningerozyma</taxon>
    </lineage>
</organism>
<evidence type="ECO:0000313" key="2">
    <source>
        <dbReference type="EMBL" id="CCH59821.1"/>
    </source>
</evidence>
<name>I2H0B9_HENB6</name>
<dbReference type="SUPFAM" id="SSF69065">
    <property type="entry name" value="RNase III domain-like"/>
    <property type="match status" value="1"/>
</dbReference>
<dbReference type="Pfam" id="PF14622">
    <property type="entry name" value="Ribonucleas_3_3"/>
    <property type="match status" value="1"/>
</dbReference>
<accession>I2H0B9</accession>
<dbReference type="AlphaFoldDB" id="I2H0B9"/>
<dbReference type="InterPro" id="IPR000999">
    <property type="entry name" value="RNase_III_dom"/>
</dbReference>
<protein>
    <recommendedName>
        <fullName evidence="1">RNase III domain-containing protein</fullName>
    </recommendedName>
</protein>
<proteinExistence type="predicted"/>
<dbReference type="GeneID" id="14494023"/>
<dbReference type="PROSITE" id="PS50142">
    <property type="entry name" value="RNASE_3_2"/>
    <property type="match status" value="1"/>
</dbReference>
<dbReference type="PANTHER" id="PTHR28160">
    <property type="entry name" value="54S RIBOSOMAL PROTEIN L15, MITOCHONDRIAL"/>
    <property type="match status" value="1"/>
</dbReference>
<sequence length="276" mass="31692">MNRRLPSNLNSLLLRCSNASPNIPSISLIFHHQYHLPSFKYNQNSGFPNNNNIISNTQLCTIISTRSLTYLHAGKRINGLKRDPSSFLINPHNLVYTDLNDDNYYNKIKESLNLEAYNIGLTNDLLLQIFTHKSFAHGQKAYNEKFQLLGTHFLKYYTSVYTVTQVSNDQDQNQLKFNRLGSLRSKLLIDKTVLSKFIELRKLNEFIFWKLRNPLKDLSYNGSDKVYSSVITALVGGILLTKGDKKAIEFINGEFLNDNSNESTLISIVNDKNYKK</sequence>
<reference evidence="2 3" key="1">
    <citation type="journal article" date="2011" name="Proc. Natl. Acad. Sci. U.S.A.">
        <title>Evolutionary erosion of yeast sex chromosomes by mating-type switching accidents.</title>
        <authorList>
            <person name="Gordon J.L."/>
            <person name="Armisen D."/>
            <person name="Proux-Wera E."/>
            <person name="Oheigeartaigh S.S."/>
            <person name="Byrne K.P."/>
            <person name="Wolfe K.H."/>
        </authorList>
    </citation>
    <scope>NUCLEOTIDE SEQUENCE [LARGE SCALE GENOMIC DNA]</scope>
    <source>
        <strain evidence="3">ATCC 34711 / CBS 6284 / DSM 70876 / NBRC 10599 / NRRL Y-10934 / UCD 77-7</strain>
    </source>
</reference>
<dbReference type="KEGG" id="tbl:TBLA_0B10040"/>
<dbReference type="HOGENOM" id="CLU_088025_0_0_1"/>
<dbReference type="Proteomes" id="UP000002866">
    <property type="component" value="Chromosome 2"/>
</dbReference>
<dbReference type="GO" id="GO:0006396">
    <property type="term" value="P:RNA processing"/>
    <property type="evidence" value="ECO:0007669"/>
    <property type="project" value="InterPro"/>
</dbReference>
<dbReference type="GO" id="GO:0005762">
    <property type="term" value="C:mitochondrial large ribosomal subunit"/>
    <property type="evidence" value="ECO:0007669"/>
    <property type="project" value="EnsemblFungi"/>
</dbReference>
<dbReference type="GO" id="GO:0004525">
    <property type="term" value="F:ribonuclease III activity"/>
    <property type="evidence" value="ECO:0007669"/>
    <property type="project" value="InterPro"/>
</dbReference>
<dbReference type="GO" id="GO:0032543">
    <property type="term" value="P:mitochondrial translation"/>
    <property type="evidence" value="ECO:0007669"/>
    <property type="project" value="InterPro"/>
</dbReference>
<dbReference type="InParanoid" id="I2H0B9"/>
<dbReference type="PANTHER" id="PTHR28160:SF1">
    <property type="entry name" value="LARGE RIBOSOMAL SUBUNIT PROTEIN ML57"/>
    <property type="match status" value="1"/>
</dbReference>
<dbReference type="eggNOG" id="ENOG502RXWY">
    <property type="taxonomic scope" value="Eukaryota"/>
</dbReference>
<dbReference type="RefSeq" id="XP_004179340.1">
    <property type="nucleotide sequence ID" value="XM_004179292.1"/>
</dbReference>
<dbReference type="EMBL" id="HE806317">
    <property type="protein sequence ID" value="CCH59821.1"/>
    <property type="molecule type" value="Genomic_DNA"/>
</dbReference>
<evidence type="ECO:0000259" key="1">
    <source>
        <dbReference type="PROSITE" id="PS50142"/>
    </source>
</evidence>
<dbReference type="STRING" id="1071380.I2H0B9"/>
<dbReference type="Gene3D" id="1.10.1520.10">
    <property type="entry name" value="Ribonuclease III domain"/>
    <property type="match status" value="1"/>
</dbReference>
<dbReference type="InterPro" id="IPR040030">
    <property type="entry name" value="Ribosomal_mL57"/>
</dbReference>
<dbReference type="FunCoup" id="I2H0B9">
    <property type="interactions" value="208"/>
</dbReference>
<dbReference type="InterPro" id="IPR036389">
    <property type="entry name" value="RNase_III_sf"/>
</dbReference>
<dbReference type="OMA" id="LHKGPRV"/>
<dbReference type="GO" id="GO:0003735">
    <property type="term" value="F:structural constituent of ribosome"/>
    <property type="evidence" value="ECO:0007669"/>
    <property type="project" value="EnsemblFungi"/>
</dbReference>